<evidence type="ECO:0000313" key="3">
    <source>
        <dbReference type="EMBL" id="MEN3237951.1"/>
    </source>
</evidence>
<feature type="compositionally biased region" description="Polar residues" evidence="1">
    <location>
        <begin position="153"/>
        <end position="163"/>
    </location>
</feature>
<reference evidence="3 4" key="1">
    <citation type="journal article" date="2023" name="PLoS ONE">
        <title>Complete genome assembly of Hawai'i environmental nontuberculous mycobacteria reveals unexpected co-isolation with methylobacteria.</title>
        <authorList>
            <person name="Hendrix J."/>
            <person name="Epperson L.E."/>
            <person name="Tong E.I."/>
            <person name="Chan Y.L."/>
            <person name="Hasan N.A."/>
            <person name="Dawrs S.N."/>
            <person name="Norton G.J."/>
            <person name="Virdi R."/>
            <person name="Crooks J.L."/>
            <person name="Chan E.D."/>
            <person name="Honda J.R."/>
            <person name="Strong M."/>
        </authorList>
    </citation>
    <scope>NUCLEOTIDE SEQUENCE [LARGE SCALE GENOMIC DNA]</scope>
    <source>
        <strain evidence="3 4">NJH_HI04-1</strain>
    </source>
</reference>
<accession>A0ABV0A392</accession>
<evidence type="ECO:0000256" key="2">
    <source>
        <dbReference type="SAM" id="Phobius"/>
    </source>
</evidence>
<name>A0ABV0A392_9HYPH</name>
<evidence type="ECO:0000313" key="4">
    <source>
        <dbReference type="Proteomes" id="UP001407347"/>
    </source>
</evidence>
<dbReference type="RefSeq" id="WP_145984791.1">
    <property type="nucleotide sequence ID" value="NZ_JAQYXP010000004.1"/>
</dbReference>
<dbReference type="EMBL" id="JAQYXP010000004">
    <property type="protein sequence ID" value="MEN3237951.1"/>
    <property type="molecule type" value="Genomic_DNA"/>
</dbReference>
<organism evidence="3 4">
    <name type="scientific">Methylobacterium ajmalii</name>
    <dbReference type="NCBI Taxonomy" id="2738439"/>
    <lineage>
        <taxon>Bacteria</taxon>
        <taxon>Pseudomonadati</taxon>
        <taxon>Pseudomonadota</taxon>
        <taxon>Alphaproteobacteria</taxon>
        <taxon>Hyphomicrobiales</taxon>
        <taxon>Methylobacteriaceae</taxon>
        <taxon>Methylobacterium</taxon>
    </lineage>
</organism>
<proteinExistence type="predicted"/>
<feature type="region of interest" description="Disordered" evidence="1">
    <location>
        <begin position="141"/>
        <end position="163"/>
    </location>
</feature>
<gene>
    <name evidence="3" type="ORF">PUR29_31275</name>
</gene>
<keyword evidence="2" id="KW-1133">Transmembrane helix</keyword>
<sequence length="163" mass="17468">MAISATVTVSTVAVLSATGLGVYLGWRYINKSTLDELKKEAEDINKHPIPGTGKMRKFLLGSKDFGFFYGYAESHVRFVHNRSDGNNVECVFPVAALRTPAATAMIAAFFAAAQVPPPSANRLDLYVSEVQTTLAVVPSAPAQNFKVPEPPKGNTQPSDSPKA</sequence>
<keyword evidence="4" id="KW-1185">Reference proteome</keyword>
<keyword evidence="2" id="KW-0812">Transmembrane</keyword>
<comment type="caution">
    <text evidence="3">The sequence shown here is derived from an EMBL/GenBank/DDBJ whole genome shotgun (WGS) entry which is preliminary data.</text>
</comment>
<evidence type="ECO:0000256" key="1">
    <source>
        <dbReference type="SAM" id="MobiDB-lite"/>
    </source>
</evidence>
<keyword evidence="2" id="KW-0472">Membrane</keyword>
<protein>
    <submittedName>
        <fullName evidence="3">Uncharacterized protein</fullName>
    </submittedName>
</protein>
<feature type="transmembrane region" description="Helical" evidence="2">
    <location>
        <begin position="6"/>
        <end position="29"/>
    </location>
</feature>
<dbReference type="Proteomes" id="UP001407347">
    <property type="component" value="Unassembled WGS sequence"/>
</dbReference>